<feature type="domain" description="Glucose-methanol-choline oxidoreductase C-terminal" evidence="1">
    <location>
        <begin position="30"/>
        <end position="63"/>
    </location>
</feature>
<keyword evidence="3" id="KW-1185">Reference proteome</keyword>
<gene>
    <name evidence="2" type="ORF">AVEN_77801_1</name>
</gene>
<feature type="non-terminal residue" evidence="2">
    <location>
        <position position="63"/>
    </location>
</feature>
<accession>A0A4Y2IXG9</accession>
<dbReference type="Proteomes" id="UP000499080">
    <property type="component" value="Unassembled WGS sequence"/>
</dbReference>
<comment type="caution">
    <text evidence="2">The sequence shown here is derived from an EMBL/GenBank/DDBJ whole genome shotgun (WGS) entry which is preliminary data.</text>
</comment>
<sequence length="63" mass="6964">MKKVGVRPFATILPGFTNIFPDFLLDEYFTLLTRSVVVTLSHQVGTAKMGDPKDPTTVVDPQL</sequence>
<protein>
    <recommendedName>
        <fullName evidence="1">Glucose-methanol-choline oxidoreductase C-terminal domain-containing protein</fullName>
    </recommendedName>
</protein>
<dbReference type="AlphaFoldDB" id="A0A4Y2IXG9"/>
<dbReference type="Pfam" id="PF05199">
    <property type="entry name" value="GMC_oxred_C"/>
    <property type="match status" value="1"/>
</dbReference>
<dbReference type="InterPro" id="IPR007867">
    <property type="entry name" value="GMC_OxRtase_C"/>
</dbReference>
<name>A0A4Y2IXG9_ARAVE</name>
<dbReference type="Gene3D" id="3.30.560.10">
    <property type="entry name" value="Glucose Oxidase, domain 3"/>
    <property type="match status" value="1"/>
</dbReference>
<organism evidence="2 3">
    <name type="scientific">Araneus ventricosus</name>
    <name type="common">Orbweaver spider</name>
    <name type="synonym">Epeira ventricosa</name>
    <dbReference type="NCBI Taxonomy" id="182803"/>
    <lineage>
        <taxon>Eukaryota</taxon>
        <taxon>Metazoa</taxon>
        <taxon>Ecdysozoa</taxon>
        <taxon>Arthropoda</taxon>
        <taxon>Chelicerata</taxon>
        <taxon>Arachnida</taxon>
        <taxon>Araneae</taxon>
        <taxon>Araneomorphae</taxon>
        <taxon>Entelegynae</taxon>
        <taxon>Araneoidea</taxon>
        <taxon>Araneidae</taxon>
        <taxon>Araneus</taxon>
    </lineage>
</organism>
<evidence type="ECO:0000313" key="2">
    <source>
        <dbReference type="EMBL" id="GBM82300.1"/>
    </source>
</evidence>
<evidence type="ECO:0000313" key="3">
    <source>
        <dbReference type="Proteomes" id="UP000499080"/>
    </source>
</evidence>
<dbReference type="EMBL" id="BGPR01108263">
    <property type="protein sequence ID" value="GBM82300.1"/>
    <property type="molecule type" value="Genomic_DNA"/>
</dbReference>
<dbReference type="InterPro" id="IPR036188">
    <property type="entry name" value="FAD/NAD-bd_sf"/>
</dbReference>
<proteinExistence type="predicted"/>
<reference evidence="2 3" key="1">
    <citation type="journal article" date="2019" name="Sci. Rep.">
        <title>Orb-weaving spider Araneus ventricosus genome elucidates the spidroin gene catalogue.</title>
        <authorList>
            <person name="Kono N."/>
            <person name="Nakamura H."/>
            <person name="Ohtoshi R."/>
            <person name="Moran D.A.P."/>
            <person name="Shinohara A."/>
            <person name="Yoshida Y."/>
            <person name="Fujiwara M."/>
            <person name="Mori M."/>
            <person name="Tomita M."/>
            <person name="Arakawa K."/>
        </authorList>
    </citation>
    <scope>NUCLEOTIDE SEQUENCE [LARGE SCALE GENOMIC DNA]</scope>
</reference>
<dbReference type="GO" id="GO:0016614">
    <property type="term" value="F:oxidoreductase activity, acting on CH-OH group of donors"/>
    <property type="evidence" value="ECO:0007669"/>
    <property type="project" value="InterPro"/>
</dbReference>
<dbReference type="Gene3D" id="3.50.50.60">
    <property type="entry name" value="FAD/NAD(P)-binding domain"/>
    <property type="match status" value="1"/>
</dbReference>
<evidence type="ECO:0000259" key="1">
    <source>
        <dbReference type="Pfam" id="PF05199"/>
    </source>
</evidence>
<dbReference type="OrthoDB" id="10444378at2759"/>